<dbReference type="FunFam" id="1.10.287.950:FF:000001">
    <property type="entry name" value="Methyl-accepting chemotaxis sensory transducer"/>
    <property type="match status" value="1"/>
</dbReference>
<dbReference type="SMART" id="SM00283">
    <property type="entry name" value="MA"/>
    <property type="match status" value="1"/>
</dbReference>
<feature type="transmembrane region" description="Helical" evidence="7">
    <location>
        <begin position="6"/>
        <end position="26"/>
    </location>
</feature>
<dbReference type="GO" id="GO:0007165">
    <property type="term" value="P:signal transduction"/>
    <property type="evidence" value="ECO:0007669"/>
    <property type="project" value="UniProtKB-KW"/>
</dbReference>
<dbReference type="EMBL" id="BLTE01000006">
    <property type="protein sequence ID" value="GFK93703.1"/>
    <property type="molecule type" value="Genomic_DNA"/>
</dbReference>
<evidence type="ECO:0000256" key="4">
    <source>
        <dbReference type="PROSITE-ProRule" id="PRU00284"/>
    </source>
</evidence>
<dbReference type="PANTHER" id="PTHR32089:SF112">
    <property type="entry name" value="LYSOZYME-LIKE PROTEIN-RELATED"/>
    <property type="match status" value="1"/>
</dbReference>
<dbReference type="SUPFAM" id="SSF58104">
    <property type="entry name" value="Methyl-accepting chemotaxis protein (MCP) signaling domain"/>
    <property type="match status" value="1"/>
</dbReference>
<dbReference type="Gene3D" id="1.10.287.950">
    <property type="entry name" value="Methyl-accepting chemotaxis protein"/>
    <property type="match status" value="1"/>
</dbReference>
<dbReference type="RefSeq" id="WP_173083013.1">
    <property type="nucleotide sequence ID" value="NZ_BLTE01000006.1"/>
</dbReference>
<feature type="coiled-coil region" evidence="5">
    <location>
        <begin position="381"/>
        <end position="408"/>
    </location>
</feature>
<sequence>MKLSSKLYTGFCALLVLTAGIGLFGIRQMQAIENETELLAGDWLPSIVRLGRLNDHVQSYRRYELVYILSTNEKEMAHYEGLLKETLDKFKTDLTEYDKLITADQQDERRQFDQMKEAWAKYLAISEKIKKVAAMNRDKAAEMATADSARLIQETISILARLITVNTEAGEKSASTAMDAFFSGRAQLIGAILAAVALGLGLAFFIARNVLGQLGEDPGYLQSVAGDIAGGNLDVSFRPVRGQGGVYAVLIKMVATLKEKIAEAEQKSQDAARQAEAALQATAQAEEAKAQAERAKAEGMLQAAARLEDVAAVISSASEELAAQVEQSSRGAEIQAGRVGETATSMEEMNATVLEVARNASQAAETADRAKRRAQDGAGIVNDVVREISQMERQAEELKGDMTALGAQADAIGKIMNVISDIADQTNLLALNAAIEAARAGEAGRGFAVVADEVRKLAEKTMSATKEVGQAIGAVQDGTRKNIANVDRTVGQIGKATDLAGKSGEALQNIVQLVDLSTDQVRSIATASEQQSAASDEINRAIEDVSRISLETSEAMNQSSRAVNELADQAQALARLIEELKSEGGGTAGKLLAATPARKSLPPAKPRSLKA</sequence>
<evidence type="ECO:0000256" key="6">
    <source>
        <dbReference type="SAM" id="MobiDB-lite"/>
    </source>
</evidence>
<comment type="similarity">
    <text evidence="3">Belongs to the methyl-accepting chemotaxis (MCP) protein family.</text>
</comment>
<reference evidence="9 10" key="1">
    <citation type="submission" date="2020-04" db="EMBL/GenBank/DDBJ databases">
        <authorList>
            <consortium name="Desulfovibrio sp. FSS-1 genome sequencing consortium"/>
            <person name="Shimoshige H."/>
            <person name="Kobayashi H."/>
            <person name="Maekawa T."/>
        </authorList>
    </citation>
    <scope>NUCLEOTIDE SEQUENCE [LARGE SCALE GENOMIC DNA]</scope>
    <source>
        <strain evidence="9 10">SIID29052-01</strain>
    </source>
</reference>
<dbReference type="InterPro" id="IPR004089">
    <property type="entry name" value="MCPsignal_dom"/>
</dbReference>
<feature type="domain" description="Methyl-accepting transducer" evidence="8">
    <location>
        <begin position="310"/>
        <end position="546"/>
    </location>
</feature>
<evidence type="ECO:0000313" key="10">
    <source>
        <dbReference type="Proteomes" id="UP000494245"/>
    </source>
</evidence>
<dbReference type="Pfam" id="PF12729">
    <property type="entry name" value="4HB_MCP_1"/>
    <property type="match status" value="1"/>
</dbReference>
<keyword evidence="7" id="KW-0812">Transmembrane</keyword>
<evidence type="ECO:0000256" key="7">
    <source>
        <dbReference type="SAM" id="Phobius"/>
    </source>
</evidence>
<dbReference type="Pfam" id="PF00015">
    <property type="entry name" value="MCPsignal"/>
    <property type="match status" value="1"/>
</dbReference>
<keyword evidence="7" id="KW-0472">Membrane</keyword>
<evidence type="ECO:0000259" key="8">
    <source>
        <dbReference type="PROSITE" id="PS50111"/>
    </source>
</evidence>
<dbReference type="InterPro" id="IPR004090">
    <property type="entry name" value="Chemotax_Me-accpt_rcpt"/>
</dbReference>
<name>A0A6V8LLZ1_9BACT</name>
<dbReference type="PRINTS" id="PR00260">
    <property type="entry name" value="CHEMTRNSDUCR"/>
</dbReference>
<keyword evidence="2 4" id="KW-0807">Transducer</keyword>
<dbReference type="PROSITE" id="PS50111">
    <property type="entry name" value="CHEMOTAXIS_TRANSDUC_2"/>
    <property type="match status" value="1"/>
</dbReference>
<dbReference type="InterPro" id="IPR024478">
    <property type="entry name" value="HlyB_4HB_MCP"/>
</dbReference>
<comment type="subcellular location">
    <subcellularLocation>
        <location evidence="1">Membrane</location>
    </subcellularLocation>
</comment>
<dbReference type="AlphaFoldDB" id="A0A6V8LLZ1"/>
<proteinExistence type="inferred from homology"/>
<reference evidence="9 10" key="2">
    <citation type="submission" date="2020-05" db="EMBL/GenBank/DDBJ databases">
        <title>Draft genome sequence of Desulfovibrio sp. strainFSS-1.</title>
        <authorList>
            <person name="Shimoshige H."/>
            <person name="Kobayashi H."/>
            <person name="Maekawa T."/>
        </authorList>
    </citation>
    <scope>NUCLEOTIDE SEQUENCE [LARGE SCALE GENOMIC DNA]</scope>
    <source>
        <strain evidence="9 10">SIID29052-01</strain>
    </source>
</reference>
<evidence type="ECO:0000256" key="5">
    <source>
        <dbReference type="SAM" id="Coils"/>
    </source>
</evidence>
<feature type="transmembrane region" description="Helical" evidence="7">
    <location>
        <begin position="188"/>
        <end position="207"/>
    </location>
</feature>
<evidence type="ECO:0000313" key="9">
    <source>
        <dbReference type="EMBL" id="GFK93703.1"/>
    </source>
</evidence>
<evidence type="ECO:0000256" key="1">
    <source>
        <dbReference type="ARBA" id="ARBA00004370"/>
    </source>
</evidence>
<dbReference type="Proteomes" id="UP000494245">
    <property type="component" value="Unassembled WGS sequence"/>
</dbReference>
<keyword evidence="5" id="KW-0175">Coiled coil</keyword>
<keyword evidence="7" id="KW-1133">Transmembrane helix</keyword>
<evidence type="ECO:0000256" key="3">
    <source>
        <dbReference type="ARBA" id="ARBA00029447"/>
    </source>
</evidence>
<dbReference type="GO" id="GO:0004888">
    <property type="term" value="F:transmembrane signaling receptor activity"/>
    <property type="evidence" value="ECO:0007669"/>
    <property type="project" value="InterPro"/>
</dbReference>
<evidence type="ECO:0000256" key="2">
    <source>
        <dbReference type="ARBA" id="ARBA00023224"/>
    </source>
</evidence>
<protein>
    <submittedName>
        <fullName evidence="9">Methyl-accepting chemotaxis protein McpQ</fullName>
    </submittedName>
</protein>
<feature type="region of interest" description="Disordered" evidence="6">
    <location>
        <begin position="587"/>
        <end position="611"/>
    </location>
</feature>
<dbReference type="GO" id="GO:0006935">
    <property type="term" value="P:chemotaxis"/>
    <property type="evidence" value="ECO:0007669"/>
    <property type="project" value="InterPro"/>
</dbReference>
<dbReference type="GO" id="GO:0016020">
    <property type="term" value="C:membrane"/>
    <property type="evidence" value="ECO:0007669"/>
    <property type="project" value="UniProtKB-SubCell"/>
</dbReference>
<accession>A0A6V8LLZ1</accession>
<organism evidence="9 10">
    <name type="scientific">Fundidesulfovibrio magnetotacticus</name>
    <dbReference type="NCBI Taxonomy" id="2730080"/>
    <lineage>
        <taxon>Bacteria</taxon>
        <taxon>Pseudomonadati</taxon>
        <taxon>Thermodesulfobacteriota</taxon>
        <taxon>Desulfovibrionia</taxon>
        <taxon>Desulfovibrionales</taxon>
        <taxon>Desulfovibrionaceae</taxon>
        <taxon>Fundidesulfovibrio</taxon>
    </lineage>
</organism>
<dbReference type="PANTHER" id="PTHR32089">
    <property type="entry name" value="METHYL-ACCEPTING CHEMOTAXIS PROTEIN MCPB"/>
    <property type="match status" value="1"/>
</dbReference>
<dbReference type="CDD" id="cd11386">
    <property type="entry name" value="MCP_signal"/>
    <property type="match status" value="1"/>
</dbReference>
<feature type="coiled-coil region" evidence="5">
    <location>
        <begin position="247"/>
        <end position="298"/>
    </location>
</feature>
<keyword evidence="10" id="KW-1185">Reference proteome</keyword>
<gene>
    <name evidence="9" type="primary">mcpQ_9</name>
    <name evidence="9" type="ORF">NNJEOMEG_01537</name>
</gene>
<comment type="caution">
    <text evidence="9">The sequence shown here is derived from an EMBL/GenBank/DDBJ whole genome shotgun (WGS) entry which is preliminary data.</text>
</comment>